<gene>
    <name evidence="1" type="ORF">J40TS1_34380</name>
</gene>
<dbReference type="Proteomes" id="UP000683139">
    <property type="component" value="Unassembled WGS sequence"/>
</dbReference>
<dbReference type="AlphaFoldDB" id="A0A920CYD4"/>
<organism evidence="1 2">
    <name type="scientific">Paenibacillus montaniterrae</name>
    <dbReference type="NCBI Taxonomy" id="429341"/>
    <lineage>
        <taxon>Bacteria</taxon>
        <taxon>Bacillati</taxon>
        <taxon>Bacillota</taxon>
        <taxon>Bacilli</taxon>
        <taxon>Bacillales</taxon>
        <taxon>Paenibacillaceae</taxon>
        <taxon>Paenibacillus</taxon>
    </lineage>
</organism>
<proteinExistence type="predicted"/>
<comment type="caution">
    <text evidence="1">The sequence shown here is derived from an EMBL/GenBank/DDBJ whole genome shotgun (WGS) entry which is preliminary data.</text>
</comment>
<evidence type="ECO:0000313" key="1">
    <source>
        <dbReference type="EMBL" id="GIP17796.1"/>
    </source>
</evidence>
<reference evidence="1" key="1">
    <citation type="submission" date="2021-03" db="EMBL/GenBank/DDBJ databases">
        <title>Antimicrobial resistance genes in bacteria isolated from Japanese honey, and their potential for conferring macrolide and lincosamide resistance in the American foulbrood pathogen Paenibacillus larvae.</title>
        <authorList>
            <person name="Okamoto M."/>
            <person name="Kumagai M."/>
            <person name="Kanamori H."/>
            <person name="Takamatsu D."/>
        </authorList>
    </citation>
    <scope>NUCLEOTIDE SEQUENCE</scope>
    <source>
        <strain evidence="1">J40TS1</strain>
    </source>
</reference>
<name>A0A920CYD4_9BACL</name>
<dbReference type="EMBL" id="BOSE01000006">
    <property type="protein sequence ID" value="GIP17796.1"/>
    <property type="molecule type" value="Genomic_DNA"/>
</dbReference>
<evidence type="ECO:0000313" key="2">
    <source>
        <dbReference type="Proteomes" id="UP000683139"/>
    </source>
</evidence>
<protein>
    <submittedName>
        <fullName evidence="1">Uncharacterized protein</fullName>
    </submittedName>
</protein>
<sequence>MSKERAAEKETSVQMAYNSWHQLLYNKLYNLEYFLLAVKSDLRAAGLTSAKADEMIEGKIQEIRAEIRSTKNQIYTRQK</sequence>
<dbReference type="RefSeq" id="WP_213517472.1">
    <property type="nucleotide sequence ID" value="NZ_BOSE01000006.1"/>
</dbReference>
<keyword evidence="2" id="KW-1185">Reference proteome</keyword>
<accession>A0A920CYD4</accession>